<evidence type="ECO:0008006" key="2">
    <source>
        <dbReference type="Google" id="ProtNLM"/>
    </source>
</evidence>
<protein>
    <recommendedName>
        <fullName evidence="2">Aminoglycoside phosphotransferase domain-containing protein</fullName>
    </recommendedName>
</protein>
<dbReference type="AlphaFoldDB" id="A0A382BHH0"/>
<evidence type="ECO:0000313" key="1">
    <source>
        <dbReference type="EMBL" id="SVB13256.1"/>
    </source>
</evidence>
<dbReference type="GO" id="GO:0006646">
    <property type="term" value="P:phosphatidylethanolamine biosynthetic process"/>
    <property type="evidence" value="ECO:0007669"/>
    <property type="project" value="TreeGrafter"/>
</dbReference>
<proteinExistence type="predicted"/>
<dbReference type="Gene3D" id="3.30.200.20">
    <property type="entry name" value="Phosphorylase Kinase, domain 1"/>
    <property type="match status" value="1"/>
</dbReference>
<sequence>MTDDSIKQRVERLTFWQLPIRSELLEGGITNRNFRVEHGVETFFVRLGEDIPEHSVYRFNELAASRAAFSCGISPEVVHAESGAMVLRFIEGKTLGPENLRDLSTMQKVVSLLKICHQEMPQYLPGSTLIFWVFQVLRGYANTLREGQSRMLPELPRFLGISVDLEKTVGNIEVRFGHNDLLAGNFIDDGQRLWLIDWDYAGFNSPLFDLANLASNNEFPENLERKLLEMYFDQAV</sequence>
<dbReference type="Gene3D" id="3.90.1200.10">
    <property type="match status" value="1"/>
</dbReference>
<dbReference type="GO" id="GO:0004305">
    <property type="term" value="F:ethanolamine kinase activity"/>
    <property type="evidence" value="ECO:0007669"/>
    <property type="project" value="TreeGrafter"/>
</dbReference>
<gene>
    <name evidence="1" type="ORF">METZ01_LOCUS166110</name>
</gene>
<reference evidence="1" key="1">
    <citation type="submission" date="2018-05" db="EMBL/GenBank/DDBJ databases">
        <authorList>
            <person name="Lanie J.A."/>
            <person name="Ng W.-L."/>
            <person name="Kazmierczak K.M."/>
            <person name="Andrzejewski T.M."/>
            <person name="Davidsen T.M."/>
            <person name="Wayne K.J."/>
            <person name="Tettelin H."/>
            <person name="Glass J.I."/>
            <person name="Rusch D."/>
            <person name="Podicherti R."/>
            <person name="Tsui H.-C.T."/>
            <person name="Winkler M.E."/>
        </authorList>
    </citation>
    <scope>NUCLEOTIDE SEQUENCE</scope>
</reference>
<accession>A0A382BHH0</accession>
<feature type="non-terminal residue" evidence="1">
    <location>
        <position position="236"/>
    </location>
</feature>
<dbReference type="Pfam" id="PF01633">
    <property type="entry name" value="Choline_kinase"/>
    <property type="match status" value="1"/>
</dbReference>
<name>A0A382BHH0_9ZZZZ</name>
<dbReference type="PANTHER" id="PTHR22603:SF66">
    <property type="entry name" value="ETHANOLAMINE KINASE"/>
    <property type="match status" value="1"/>
</dbReference>
<dbReference type="PANTHER" id="PTHR22603">
    <property type="entry name" value="CHOLINE/ETHANOALAMINE KINASE"/>
    <property type="match status" value="1"/>
</dbReference>
<dbReference type="CDD" id="cd05151">
    <property type="entry name" value="ChoK-like"/>
    <property type="match status" value="1"/>
</dbReference>
<dbReference type="InterPro" id="IPR011009">
    <property type="entry name" value="Kinase-like_dom_sf"/>
</dbReference>
<dbReference type="EMBL" id="UINC01029840">
    <property type="protein sequence ID" value="SVB13256.1"/>
    <property type="molecule type" value="Genomic_DNA"/>
</dbReference>
<organism evidence="1">
    <name type="scientific">marine metagenome</name>
    <dbReference type="NCBI Taxonomy" id="408172"/>
    <lineage>
        <taxon>unclassified sequences</taxon>
        <taxon>metagenomes</taxon>
        <taxon>ecological metagenomes</taxon>
    </lineage>
</organism>
<dbReference type="SUPFAM" id="SSF56112">
    <property type="entry name" value="Protein kinase-like (PK-like)"/>
    <property type="match status" value="1"/>
</dbReference>
<dbReference type="GO" id="GO:0005737">
    <property type="term" value="C:cytoplasm"/>
    <property type="evidence" value="ECO:0007669"/>
    <property type="project" value="TreeGrafter"/>
</dbReference>